<dbReference type="GO" id="GO:0005930">
    <property type="term" value="C:axoneme"/>
    <property type="evidence" value="ECO:0007669"/>
    <property type="project" value="UniProtKB-SubCell"/>
</dbReference>
<evidence type="ECO:0008006" key="4">
    <source>
        <dbReference type="Google" id="ProtNLM"/>
    </source>
</evidence>
<protein>
    <recommendedName>
        <fullName evidence="4">F-box domain-containing protein</fullName>
    </recommendedName>
</protein>
<evidence type="ECO:0000256" key="1">
    <source>
        <dbReference type="ARBA" id="ARBA00004430"/>
    </source>
</evidence>
<comment type="caution">
    <text evidence="2">The sequence shown here is derived from an EMBL/GenBank/DDBJ whole genome shotgun (WGS) entry which is preliminary data.</text>
</comment>
<name>A0A835VW88_CHLIN</name>
<proteinExistence type="predicted"/>
<dbReference type="Gene3D" id="3.80.10.10">
    <property type="entry name" value="Ribonuclease Inhibitor"/>
    <property type="match status" value="1"/>
</dbReference>
<evidence type="ECO:0000313" key="3">
    <source>
        <dbReference type="Proteomes" id="UP000650467"/>
    </source>
</evidence>
<accession>A0A835VW88</accession>
<dbReference type="InterPro" id="IPR032675">
    <property type="entry name" value="LRR_dom_sf"/>
</dbReference>
<sequence>MLHDAHTVSEVTARLERVGLADDAGTCSQAAACPALPANVLSLIGQHMSLEERLVAGGTCKLWRTALHEGITLLEFRLDDGSCADARRHSTQAWARLLAAAGAVASSCAARARVELSGNLMTRTSLALLMSGLAAHRQLQHLSVLQVAHRSGHALPARPCAHNGRLRRKARWARPPLTVFPSLGSGEMHPLCRRLPNLVSLSLRECLFLQGFDTWMLELTKLQRLELVPAQDHVCQHVRSPEPRDKVNLYFPRQMRFCLSTSSWPAGRSAALTSLTLGGALASPADLAALASRLPRLKALRLEAVPLDEYGRTVPATRERHSQPAARLPHQLGTVLRESFTHLDVLDVCVCFSTTHAPVWTLYDSPASVCGLQLEALESFLTGLAGVGGSSSCGGSGSSHGSSADACGGGSGDGSIKRCWSHGTAPRAALRLAGSYDAVLQTERPEIARLLAAIFAPDTLQPRVITVGGRRYGVIAEVDRERGAAGLAAWLPLSEAEAAWQRARLEAAAYQSYFKHKEPLLESYMRRWWKR</sequence>
<comment type="subcellular location">
    <subcellularLocation>
        <location evidence="1">Cytoplasm</location>
        <location evidence="1">Cytoskeleton</location>
        <location evidence="1">Cilium axoneme</location>
    </subcellularLocation>
</comment>
<gene>
    <name evidence="2" type="ORF">HXX76_012372</name>
</gene>
<keyword evidence="3" id="KW-1185">Reference proteome</keyword>
<dbReference type="EMBL" id="JAEHOC010000040">
    <property type="protein sequence ID" value="KAG2427436.1"/>
    <property type="molecule type" value="Genomic_DNA"/>
</dbReference>
<reference evidence="2" key="1">
    <citation type="journal article" date="2020" name="bioRxiv">
        <title>Comparative genomics of Chlamydomonas.</title>
        <authorList>
            <person name="Craig R.J."/>
            <person name="Hasan A.R."/>
            <person name="Ness R.W."/>
            <person name="Keightley P.D."/>
        </authorList>
    </citation>
    <scope>NUCLEOTIDE SEQUENCE</scope>
    <source>
        <strain evidence="2">SAG 7.73</strain>
    </source>
</reference>
<dbReference type="Proteomes" id="UP000650467">
    <property type="component" value="Unassembled WGS sequence"/>
</dbReference>
<dbReference type="OrthoDB" id="10688516at2759"/>
<dbReference type="AlphaFoldDB" id="A0A835VW88"/>
<organism evidence="2 3">
    <name type="scientific">Chlamydomonas incerta</name>
    <dbReference type="NCBI Taxonomy" id="51695"/>
    <lineage>
        <taxon>Eukaryota</taxon>
        <taxon>Viridiplantae</taxon>
        <taxon>Chlorophyta</taxon>
        <taxon>core chlorophytes</taxon>
        <taxon>Chlorophyceae</taxon>
        <taxon>CS clade</taxon>
        <taxon>Chlamydomonadales</taxon>
        <taxon>Chlamydomonadaceae</taxon>
        <taxon>Chlamydomonas</taxon>
    </lineage>
</organism>
<dbReference type="SUPFAM" id="SSF52047">
    <property type="entry name" value="RNI-like"/>
    <property type="match status" value="1"/>
</dbReference>
<evidence type="ECO:0000313" key="2">
    <source>
        <dbReference type="EMBL" id="KAG2427436.1"/>
    </source>
</evidence>